<evidence type="ECO:0000256" key="1">
    <source>
        <dbReference type="SAM" id="SignalP"/>
    </source>
</evidence>
<dbReference type="PROSITE" id="PS51257">
    <property type="entry name" value="PROKAR_LIPOPROTEIN"/>
    <property type="match status" value="1"/>
</dbReference>
<dbReference type="InterPro" id="IPR004843">
    <property type="entry name" value="Calcineurin-like_PHP"/>
</dbReference>
<evidence type="ECO:0000313" key="3">
    <source>
        <dbReference type="EMBL" id="MDG0815561.1"/>
    </source>
</evidence>
<feature type="domain" description="Calcineurin-like phosphoesterase" evidence="2">
    <location>
        <begin position="106"/>
        <end position="338"/>
    </location>
</feature>
<accession>A0ABT6DFE2</accession>
<proteinExistence type="predicted"/>
<protein>
    <submittedName>
        <fullName evidence="3">Metallophosphoesterase</fullName>
    </submittedName>
</protein>
<evidence type="ECO:0000259" key="2">
    <source>
        <dbReference type="Pfam" id="PF00149"/>
    </source>
</evidence>
<feature type="chain" id="PRO_5046902162" evidence="1">
    <location>
        <begin position="26"/>
        <end position="422"/>
    </location>
</feature>
<sequence length="422" mass="46587">MSIISLKALPAVLPISFLLIISACAHKPTTYVGLADEGTSFVKTVSSKGLDCEKVSIESTSRDFSVLDLKKTTFDEASICEATLPKDAAIVRSGSGEITIPKNPRRIVIMGDTGCRLKNQNGKGPIQKCEDEKEWPFSRLVRAVEKENADLIIHVGDYHYREACTDPVKCKPYEGTLGYGFKPWEADFLRPAEILLNQKPFIFVRGNHEDCKRAYEGFNKLLSPVGEQTCVEDQGTRYTSFGNFLIVNFDNATVDDKPLDSKSAAFKSLQDRYKKMIETLKARPETEVWLITHRPIWGLAPSWSGPGVAPVNINMEAVVRATPLPSKVKMVFAGHIHSFQIAQGNHPPELIIGESGTSLDIYDEATRKVIPPGYTVFPSDHGYALLERDASGKWIAAIKSFDGATDFVCKVSEIGIPCDTIK</sequence>
<organism evidence="3 4">
    <name type="scientific">Bdellovibrio svalbardensis</name>
    <dbReference type="NCBI Taxonomy" id="2972972"/>
    <lineage>
        <taxon>Bacteria</taxon>
        <taxon>Pseudomonadati</taxon>
        <taxon>Bdellovibrionota</taxon>
        <taxon>Bdellovibrionia</taxon>
        <taxon>Bdellovibrionales</taxon>
        <taxon>Pseudobdellovibrionaceae</taxon>
        <taxon>Bdellovibrio</taxon>
    </lineage>
</organism>
<dbReference type="EMBL" id="JANRMI010000001">
    <property type="protein sequence ID" value="MDG0815561.1"/>
    <property type="molecule type" value="Genomic_DNA"/>
</dbReference>
<feature type="signal peptide" evidence="1">
    <location>
        <begin position="1"/>
        <end position="25"/>
    </location>
</feature>
<keyword evidence="1" id="KW-0732">Signal</keyword>
<dbReference type="Proteomes" id="UP001152321">
    <property type="component" value="Unassembled WGS sequence"/>
</dbReference>
<gene>
    <name evidence="3" type="ORF">NWE73_04240</name>
</gene>
<reference evidence="3" key="1">
    <citation type="submission" date="2022-08" db="EMBL/GenBank/DDBJ databases">
        <title>Novel Bdellovibrio Species Isolated from Svalbard: Designation Bdellovibrio svalbardensis.</title>
        <authorList>
            <person name="Mitchell R.J."/>
            <person name="Choi S.Y."/>
        </authorList>
    </citation>
    <scope>NUCLEOTIDE SEQUENCE</scope>
    <source>
        <strain evidence="3">PAP01</strain>
    </source>
</reference>
<dbReference type="Gene3D" id="3.60.21.10">
    <property type="match status" value="1"/>
</dbReference>
<dbReference type="SUPFAM" id="SSF56300">
    <property type="entry name" value="Metallo-dependent phosphatases"/>
    <property type="match status" value="1"/>
</dbReference>
<comment type="caution">
    <text evidence="3">The sequence shown here is derived from an EMBL/GenBank/DDBJ whole genome shotgun (WGS) entry which is preliminary data.</text>
</comment>
<dbReference type="Pfam" id="PF00149">
    <property type="entry name" value="Metallophos"/>
    <property type="match status" value="1"/>
</dbReference>
<dbReference type="InterPro" id="IPR029052">
    <property type="entry name" value="Metallo-depent_PP-like"/>
</dbReference>
<name>A0ABT6DFE2_9BACT</name>
<evidence type="ECO:0000313" key="4">
    <source>
        <dbReference type="Proteomes" id="UP001152321"/>
    </source>
</evidence>
<keyword evidence="4" id="KW-1185">Reference proteome</keyword>
<dbReference type="RefSeq" id="WP_277577036.1">
    <property type="nucleotide sequence ID" value="NZ_JANRMI010000001.1"/>
</dbReference>